<evidence type="ECO:0000313" key="4">
    <source>
        <dbReference type="EMBL" id="GAA0176553.1"/>
    </source>
</evidence>
<feature type="domain" description="DUF3741" evidence="3">
    <location>
        <begin position="92"/>
        <end position="117"/>
    </location>
</feature>
<feature type="compositionally biased region" description="Basic and acidic residues" evidence="1">
    <location>
        <begin position="527"/>
        <end position="541"/>
    </location>
</feature>
<reference evidence="4 5" key="1">
    <citation type="submission" date="2024-01" db="EMBL/GenBank/DDBJ databases">
        <title>The complete chloroplast genome sequence of Lithospermum erythrorhizon: insights into the phylogenetic relationship among Boraginaceae species and the maternal lineages of purple gromwells.</title>
        <authorList>
            <person name="Okada T."/>
            <person name="Watanabe K."/>
        </authorList>
    </citation>
    <scope>NUCLEOTIDE SEQUENCE [LARGE SCALE GENOMIC DNA]</scope>
</reference>
<dbReference type="AlphaFoldDB" id="A0AAV3RNH3"/>
<evidence type="ECO:0000256" key="1">
    <source>
        <dbReference type="SAM" id="MobiDB-lite"/>
    </source>
</evidence>
<sequence length="937" mass="104154">MNDSVGKTSSSLAITEKKPQKIGGCIGIFFQLFDWNKRLAKKKLFSKKLLPAVRSKQSSKKFGGDDKQPKLHLIADENSGGFPNVKKVDHGKKHETRAPSLVAKLMGLDSMPSVQRSKSRKGFSGNGSGRLEKGVSESKKLERKELVLERVDTKNEWRPQKLQKTGLSERKPVAKLGADPLQIKTVLSRSRKHQLPMPCSSVKSPKSSGKNASRLIDVATRILEPGLQKSRGRYAITYSNTSSCHSNYETVTDGRTYSPPKQPYNSCYHIINAAMPPKSQTPCTNCGLTLNQLGSGSATLERPSKPVAPLSRYVDSCRQGYEMNQPRNIISYPGMVDTKVESLVGSGSQLNTLKCSYDPTTGRKPINKEDQVKWQSTSQQCNSQKDLKLKTQMQNQTLQMKDRKPVNSKSSSVPGNRVSSAASAIRGTKSFAPLGQSFSGHARRGVPGKVDDSKYESERKARIRRKDAISSEQKKRPTNFHHGSLGASSDLSRQARTGSEVISEKEARCKAVSLSYRQTESSSIKSGDQRRTGPRIKKGDGVDSFTFSSSVKNMNQRQIEVEDYDIQKNPIFENICEDVQSTSLPQPASMSGDALSTLLEQKLKELNSQGEDDFAKGGNAPKKTTAVILQELICALTTEQHFHDHPVVQSAAELDPCYNQHCLSNTDTPFRFKAQPTSPPTSARHENGDNHRLSPGSVLEASFSIDSSSSSNQDDISIQRNKRVFELANTYNSEQNTWEPDADLLESTISQRLQTSGILNNVTDLLCNINGTETSLEGSKLIHAKHVILDVELMLANEGFPISHFLSTELETLARVIQKSFRYTRAWNQVKGFAFDSVIEYLDSRYTRYSKCGFSIWSRLPLHMDSEVVILETIQEIRKWTKLAGTIPDDLIEWDMSHSLGKWTDFEVEAFESGIELDQLILQTLIDELVIDLCTCP</sequence>
<comment type="caution">
    <text evidence="4">The sequence shown here is derived from an EMBL/GenBank/DDBJ whole genome shotgun (WGS) entry which is preliminary data.</text>
</comment>
<proteinExistence type="predicted"/>
<feature type="domain" description="DUF4378" evidence="2">
    <location>
        <begin position="798"/>
        <end position="928"/>
    </location>
</feature>
<feature type="region of interest" description="Disordered" evidence="1">
    <location>
        <begin position="668"/>
        <end position="696"/>
    </location>
</feature>
<evidence type="ECO:0000259" key="3">
    <source>
        <dbReference type="Pfam" id="PF14383"/>
    </source>
</evidence>
<evidence type="ECO:0000313" key="5">
    <source>
        <dbReference type="Proteomes" id="UP001454036"/>
    </source>
</evidence>
<name>A0AAV3RNH3_LITER</name>
<dbReference type="EMBL" id="BAABME010010197">
    <property type="protein sequence ID" value="GAA0176553.1"/>
    <property type="molecule type" value="Genomic_DNA"/>
</dbReference>
<feature type="compositionally biased region" description="Polar residues" evidence="1">
    <location>
        <begin position="201"/>
        <end position="211"/>
    </location>
</feature>
<feature type="region of interest" description="Disordered" evidence="1">
    <location>
        <begin position="112"/>
        <end position="138"/>
    </location>
</feature>
<feature type="compositionally biased region" description="Polar residues" evidence="1">
    <location>
        <begin position="486"/>
        <end position="497"/>
    </location>
</feature>
<dbReference type="PANTHER" id="PTHR21726">
    <property type="entry name" value="PHOSPHATIDYLINOSITOL N-ACETYLGLUCOSAMINYLTRANSFERASE SUBUNIT P DOWN SYNDROME CRITICAL REGION PROTEIN 5 -RELATED"/>
    <property type="match status" value="1"/>
</dbReference>
<feature type="region of interest" description="Disordered" evidence="1">
    <location>
        <begin position="189"/>
        <end position="211"/>
    </location>
</feature>
<gene>
    <name evidence="4" type="ORF">LIER_29524</name>
</gene>
<dbReference type="InterPro" id="IPR025486">
    <property type="entry name" value="DUF4378"/>
</dbReference>
<dbReference type="Pfam" id="PF14309">
    <property type="entry name" value="DUF4378"/>
    <property type="match status" value="1"/>
</dbReference>
<keyword evidence="5" id="KW-1185">Reference proteome</keyword>
<dbReference type="GO" id="GO:0016740">
    <property type="term" value="F:transferase activity"/>
    <property type="evidence" value="ECO:0007669"/>
    <property type="project" value="UniProtKB-KW"/>
</dbReference>
<evidence type="ECO:0000259" key="2">
    <source>
        <dbReference type="Pfam" id="PF14309"/>
    </source>
</evidence>
<feature type="region of interest" description="Disordered" evidence="1">
    <location>
        <begin position="518"/>
        <end position="544"/>
    </location>
</feature>
<protein>
    <submittedName>
        <fullName evidence="4">Transferase</fullName>
    </submittedName>
</protein>
<keyword evidence="4" id="KW-0808">Transferase</keyword>
<dbReference type="PANTHER" id="PTHR21726:SF61">
    <property type="entry name" value="DNAA INITIATOR-ASSOCIATING PROTEIN"/>
    <property type="match status" value="1"/>
</dbReference>
<dbReference type="InterPro" id="IPR032795">
    <property type="entry name" value="DUF3741-assoc"/>
</dbReference>
<feature type="region of interest" description="Disordered" evidence="1">
    <location>
        <begin position="74"/>
        <end position="94"/>
    </location>
</feature>
<feature type="compositionally biased region" description="Basic and acidic residues" evidence="1">
    <location>
        <begin position="449"/>
        <end position="475"/>
    </location>
</feature>
<feature type="compositionally biased region" description="Basic and acidic residues" evidence="1">
    <location>
        <begin position="683"/>
        <end position="692"/>
    </location>
</feature>
<dbReference type="Pfam" id="PF14383">
    <property type="entry name" value="VARLMGL"/>
    <property type="match status" value="1"/>
</dbReference>
<organism evidence="4 5">
    <name type="scientific">Lithospermum erythrorhizon</name>
    <name type="common">Purple gromwell</name>
    <name type="synonym">Lithospermum officinale var. erythrorhizon</name>
    <dbReference type="NCBI Taxonomy" id="34254"/>
    <lineage>
        <taxon>Eukaryota</taxon>
        <taxon>Viridiplantae</taxon>
        <taxon>Streptophyta</taxon>
        <taxon>Embryophyta</taxon>
        <taxon>Tracheophyta</taxon>
        <taxon>Spermatophyta</taxon>
        <taxon>Magnoliopsida</taxon>
        <taxon>eudicotyledons</taxon>
        <taxon>Gunneridae</taxon>
        <taxon>Pentapetalae</taxon>
        <taxon>asterids</taxon>
        <taxon>lamiids</taxon>
        <taxon>Boraginales</taxon>
        <taxon>Boraginaceae</taxon>
        <taxon>Boraginoideae</taxon>
        <taxon>Lithospermeae</taxon>
        <taxon>Lithospermum</taxon>
    </lineage>
</organism>
<feature type="region of interest" description="Disordered" evidence="1">
    <location>
        <begin position="396"/>
        <end position="504"/>
    </location>
</feature>
<accession>A0AAV3RNH3</accession>
<dbReference type="Proteomes" id="UP001454036">
    <property type="component" value="Unassembled WGS sequence"/>
</dbReference>
<feature type="compositionally biased region" description="Polar residues" evidence="1">
    <location>
        <begin position="407"/>
        <end position="422"/>
    </location>
</feature>